<evidence type="ECO:0000313" key="1">
    <source>
        <dbReference type="EMBL" id="GFJ80802.1"/>
    </source>
</evidence>
<dbReference type="InterPro" id="IPR046030">
    <property type="entry name" value="DUF5988"/>
</dbReference>
<reference evidence="1 2" key="1">
    <citation type="submission" date="2020-03" db="EMBL/GenBank/DDBJ databases">
        <title>Whole genome shotgun sequence of Phytohabitans houttuyneae NBRC 108639.</title>
        <authorList>
            <person name="Komaki H."/>
            <person name="Tamura T."/>
        </authorList>
    </citation>
    <scope>NUCLEOTIDE SEQUENCE [LARGE SCALE GENOMIC DNA]</scope>
    <source>
        <strain evidence="1 2">NBRC 108639</strain>
    </source>
</reference>
<dbReference type="Proteomes" id="UP000482800">
    <property type="component" value="Unassembled WGS sequence"/>
</dbReference>
<proteinExistence type="predicted"/>
<evidence type="ECO:0000313" key="2">
    <source>
        <dbReference type="Proteomes" id="UP000482800"/>
    </source>
</evidence>
<organism evidence="1 2">
    <name type="scientific">Phytohabitans houttuyneae</name>
    <dbReference type="NCBI Taxonomy" id="1076126"/>
    <lineage>
        <taxon>Bacteria</taxon>
        <taxon>Bacillati</taxon>
        <taxon>Actinomycetota</taxon>
        <taxon>Actinomycetes</taxon>
        <taxon>Micromonosporales</taxon>
        <taxon>Micromonosporaceae</taxon>
    </lineage>
</organism>
<dbReference type="AlphaFoldDB" id="A0A6V8K6H5"/>
<dbReference type="RefSeq" id="WP_173059097.1">
    <property type="nucleotide sequence ID" value="NZ_BAABGO010000029.1"/>
</dbReference>
<reference evidence="1 2" key="2">
    <citation type="submission" date="2020-03" db="EMBL/GenBank/DDBJ databases">
        <authorList>
            <person name="Ichikawa N."/>
            <person name="Kimura A."/>
            <person name="Kitahashi Y."/>
            <person name="Uohara A."/>
        </authorList>
    </citation>
    <scope>NUCLEOTIDE SEQUENCE [LARGE SCALE GENOMIC DNA]</scope>
    <source>
        <strain evidence="1 2">NBRC 108639</strain>
    </source>
</reference>
<keyword evidence="2" id="KW-1185">Reference proteome</keyword>
<protein>
    <submittedName>
        <fullName evidence="1">Uncharacterized protein</fullName>
    </submittedName>
</protein>
<dbReference type="Pfam" id="PF19450">
    <property type="entry name" value="DUF5988"/>
    <property type="match status" value="1"/>
</dbReference>
<gene>
    <name evidence="1" type="ORF">Phou_049820</name>
</gene>
<accession>A0A6V8K6H5</accession>
<comment type="caution">
    <text evidence="1">The sequence shown here is derived from an EMBL/GenBank/DDBJ whole genome shotgun (WGS) entry which is preliminary data.</text>
</comment>
<sequence length="77" mass="8525">MIDTPDAMSNGDDRVIIQVVLEGGPATLPSELRTHRVASVDDKVKVPHQGGYEHFEYEGAAGDRTVYRWTGRTRVAE</sequence>
<dbReference type="EMBL" id="BLPF01000002">
    <property type="protein sequence ID" value="GFJ80802.1"/>
    <property type="molecule type" value="Genomic_DNA"/>
</dbReference>
<name>A0A6V8K6H5_9ACTN</name>